<feature type="compositionally biased region" description="Polar residues" evidence="1">
    <location>
        <begin position="200"/>
        <end position="220"/>
    </location>
</feature>
<protein>
    <submittedName>
        <fullName evidence="2">Uncharacterized protein</fullName>
    </submittedName>
</protein>
<comment type="caution">
    <text evidence="2">The sequence shown here is derived from an EMBL/GenBank/DDBJ whole genome shotgun (WGS) entry which is preliminary data.</text>
</comment>
<dbReference type="AlphaFoldDB" id="A0A8H5Z986"/>
<dbReference type="EMBL" id="JAAOAN010000016">
    <property type="protein sequence ID" value="KAF5725110.1"/>
    <property type="molecule type" value="Genomic_DNA"/>
</dbReference>
<organism evidence="2 3">
    <name type="scientific">Fusarium mundagurra</name>
    <dbReference type="NCBI Taxonomy" id="1567541"/>
    <lineage>
        <taxon>Eukaryota</taxon>
        <taxon>Fungi</taxon>
        <taxon>Dikarya</taxon>
        <taxon>Ascomycota</taxon>
        <taxon>Pezizomycotina</taxon>
        <taxon>Sordariomycetes</taxon>
        <taxon>Hypocreomycetidae</taxon>
        <taxon>Hypocreales</taxon>
        <taxon>Nectriaceae</taxon>
        <taxon>Fusarium</taxon>
        <taxon>Fusarium fujikuroi species complex</taxon>
    </lineage>
</organism>
<keyword evidence="3" id="KW-1185">Reference proteome</keyword>
<feature type="compositionally biased region" description="Basic and acidic residues" evidence="1">
    <location>
        <begin position="1"/>
        <end position="10"/>
    </location>
</feature>
<feature type="region of interest" description="Disordered" evidence="1">
    <location>
        <begin position="94"/>
        <end position="117"/>
    </location>
</feature>
<evidence type="ECO:0000313" key="2">
    <source>
        <dbReference type="EMBL" id="KAF5725110.1"/>
    </source>
</evidence>
<feature type="compositionally biased region" description="Polar residues" evidence="1">
    <location>
        <begin position="105"/>
        <end position="117"/>
    </location>
</feature>
<name>A0A8H5Z986_9HYPO</name>
<dbReference type="OrthoDB" id="5084929at2759"/>
<proteinExistence type="predicted"/>
<evidence type="ECO:0000313" key="3">
    <source>
        <dbReference type="Proteomes" id="UP000544331"/>
    </source>
</evidence>
<reference evidence="2 3" key="1">
    <citation type="submission" date="2020-05" db="EMBL/GenBank/DDBJ databases">
        <title>Identification and distribution of gene clusters putatively required for synthesis of sphingolipid metabolism inhibitors in phylogenetically diverse species of the filamentous fungus Fusarium.</title>
        <authorList>
            <person name="Kim H.-S."/>
            <person name="Busman M."/>
            <person name="Brown D.W."/>
            <person name="Divon H."/>
            <person name="Uhlig S."/>
            <person name="Proctor R.H."/>
        </authorList>
    </citation>
    <scope>NUCLEOTIDE SEQUENCE [LARGE SCALE GENOMIC DNA]</scope>
    <source>
        <strain evidence="2 3">NRRL 66235</strain>
    </source>
</reference>
<accession>A0A8H5Z986</accession>
<dbReference type="Proteomes" id="UP000544331">
    <property type="component" value="Unassembled WGS sequence"/>
</dbReference>
<evidence type="ECO:0000256" key="1">
    <source>
        <dbReference type="SAM" id="MobiDB-lite"/>
    </source>
</evidence>
<feature type="region of interest" description="Disordered" evidence="1">
    <location>
        <begin position="188"/>
        <end position="255"/>
    </location>
</feature>
<feature type="compositionally biased region" description="Low complexity" evidence="1">
    <location>
        <begin position="245"/>
        <end position="255"/>
    </location>
</feature>
<gene>
    <name evidence="2" type="ORF">FMUND_204</name>
</gene>
<sequence>MKDRTSDHIHFPQHAHRIPRRSDGVSGYSDLLGRAVLISIINYLADVVDAIEDIKLPKQHKDRTKLKSDKKRMCDTAVRGANTLTALFNSAKGQTKYTDPARESIPTNPTLPLQSANPSNLITAKNLPLYRDEIRGQLLYPLSKAKTSKASLGKSFTFAPWQQRLTAILSGIEEEVCWWLRLQRPTKTYDKRSTTHSHTSKAYGQRSTASKPYDQYSTRTGKTDQRSSRPKQSKSHSQRGKRSRSPSPSGGCAVM</sequence>
<feature type="region of interest" description="Disordered" evidence="1">
    <location>
        <begin position="1"/>
        <end position="24"/>
    </location>
</feature>
<feature type="compositionally biased region" description="Basic residues" evidence="1">
    <location>
        <begin position="228"/>
        <end position="244"/>
    </location>
</feature>